<sequence>MARTIAAQTHKAARQCLIMMSSLVLYFEDAMSRWSRRKSVPMARDKSDLMTERSGTELCSSLEVEFPDGARM</sequence>
<accession>A0A2M8R5C6</accession>
<protein>
    <submittedName>
        <fullName evidence="1">Uncharacterized protein</fullName>
    </submittedName>
</protein>
<name>A0A2M8R5C6_9BRAD</name>
<gene>
    <name evidence="1" type="ORF">CVM73_23235</name>
</gene>
<proteinExistence type="predicted"/>
<evidence type="ECO:0000313" key="1">
    <source>
        <dbReference type="EMBL" id="PJG53021.1"/>
    </source>
</evidence>
<evidence type="ECO:0000313" key="2">
    <source>
        <dbReference type="Proteomes" id="UP000231194"/>
    </source>
</evidence>
<dbReference type="Proteomes" id="UP000231194">
    <property type="component" value="Unassembled WGS sequence"/>
</dbReference>
<reference evidence="1 2" key="1">
    <citation type="submission" date="2017-11" db="EMBL/GenBank/DDBJ databases">
        <title>Bradyrhizobium forestalis sp. nov., an efficient nitrogen-fixing bacterium isolated from nodules of forest legume species in the Amazon.</title>
        <authorList>
            <person name="Costa E.M."/>
            <person name="Guimaraes A."/>
            <person name="Carvalho T.S."/>
            <person name="Rodrigues T.L."/>
            <person name="Ribeiro P.R.A."/>
            <person name="Lebbe L."/>
            <person name="Willems A."/>
            <person name="Moreira F.M.S."/>
        </authorList>
    </citation>
    <scope>NUCLEOTIDE SEQUENCE [LARGE SCALE GENOMIC DNA]</scope>
    <source>
        <strain evidence="1 2">INPA54B</strain>
    </source>
</reference>
<comment type="caution">
    <text evidence="1">The sequence shown here is derived from an EMBL/GenBank/DDBJ whole genome shotgun (WGS) entry which is preliminary data.</text>
</comment>
<dbReference type="EMBL" id="PGVG01000020">
    <property type="protein sequence ID" value="PJG53021.1"/>
    <property type="molecule type" value="Genomic_DNA"/>
</dbReference>
<keyword evidence="2" id="KW-1185">Reference proteome</keyword>
<dbReference type="AlphaFoldDB" id="A0A2M8R5C6"/>
<organism evidence="1 2">
    <name type="scientific">Bradyrhizobium forestalis</name>
    <dbReference type="NCBI Taxonomy" id="1419263"/>
    <lineage>
        <taxon>Bacteria</taxon>
        <taxon>Pseudomonadati</taxon>
        <taxon>Pseudomonadota</taxon>
        <taxon>Alphaproteobacteria</taxon>
        <taxon>Hyphomicrobiales</taxon>
        <taxon>Nitrobacteraceae</taxon>
        <taxon>Bradyrhizobium</taxon>
    </lineage>
</organism>